<dbReference type="PANTHER" id="PTHR30292:SF0">
    <property type="entry name" value="5-OXOPROLINASE SUBUNIT A"/>
    <property type="match status" value="1"/>
</dbReference>
<dbReference type="InterPro" id="IPR005501">
    <property type="entry name" value="LamB/YcsF/PxpA-like"/>
</dbReference>
<sequence>MNRSIDINCDLGESTKPESWARDAEIMPYISSCNIACGGHEGNQASVNASINNALAHNLAIGAHPSYPDKENFGRKSISLGELELIKTLRLQIDLIAESCNQHGAKLFHVKPHGALYNDAALDLSLATTIAEVVAQVSGNIKLMGLADSAMKEAAHKVGIEFINEGFMDRNYRSNKTLVPRTEPEALHSTLEESLQQALKFAQGKPISTPSGQLLSMKVDSICLHGDNPNAVSIAKQLHQSLTDHNIQIRSGM</sequence>
<dbReference type="NCBIfam" id="NF003814">
    <property type="entry name" value="PRK05406.1-3"/>
    <property type="match status" value="1"/>
</dbReference>
<protein>
    <submittedName>
        <fullName evidence="1">Lactam utilization protein LamB</fullName>
    </submittedName>
</protein>
<evidence type="ECO:0000313" key="1">
    <source>
        <dbReference type="EMBL" id="PXF63405.1"/>
    </source>
</evidence>
<evidence type="ECO:0000313" key="2">
    <source>
        <dbReference type="Proteomes" id="UP000247689"/>
    </source>
</evidence>
<proteinExistence type="predicted"/>
<organism evidence="1 2">
    <name type="scientific">Kangiella spongicola</name>
    <dbReference type="NCBI Taxonomy" id="796379"/>
    <lineage>
        <taxon>Bacteria</taxon>
        <taxon>Pseudomonadati</taxon>
        <taxon>Pseudomonadota</taxon>
        <taxon>Gammaproteobacteria</taxon>
        <taxon>Kangiellales</taxon>
        <taxon>Kangiellaceae</taxon>
        <taxon>Kangiella</taxon>
    </lineage>
</organism>
<dbReference type="AlphaFoldDB" id="A0A318D6B2"/>
<name>A0A318D6B2_9GAMM</name>
<dbReference type="Pfam" id="PF03746">
    <property type="entry name" value="LamB_YcsF"/>
    <property type="match status" value="1"/>
</dbReference>
<comment type="caution">
    <text evidence="1">The sequence shown here is derived from an EMBL/GenBank/DDBJ whole genome shotgun (WGS) entry which is preliminary data.</text>
</comment>
<dbReference type="Gene3D" id="3.20.20.370">
    <property type="entry name" value="Glycoside hydrolase/deacetylase"/>
    <property type="match status" value="1"/>
</dbReference>
<dbReference type="NCBIfam" id="NF003816">
    <property type="entry name" value="PRK05406.1-5"/>
    <property type="match status" value="1"/>
</dbReference>
<dbReference type="SUPFAM" id="SSF88713">
    <property type="entry name" value="Glycoside hydrolase/deacetylase"/>
    <property type="match status" value="1"/>
</dbReference>
<dbReference type="RefSeq" id="WP_110201208.1">
    <property type="nucleotide sequence ID" value="NZ_QICH01000002.1"/>
</dbReference>
<gene>
    <name evidence="1" type="ORF">DL796_08215</name>
</gene>
<dbReference type="PANTHER" id="PTHR30292">
    <property type="entry name" value="UNCHARACTERIZED PROTEIN YBGL-RELATED"/>
    <property type="match status" value="1"/>
</dbReference>
<dbReference type="GO" id="GO:0005975">
    <property type="term" value="P:carbohydrate metabolic process"/>
    <property type="evidence" value="ECO:0007669"/>
    <property type="project" value="InterPro"/>
</dbReference>
<reference evidence="1 2" key="1">
    <citation type="submission" date="2018-05" db="EMBL/GenBank/DDBJ databases">
        <title>Kangiella spongicola genome sequence.</title>
        <authorList>
            <person name="Maclea K.S."/>
            <person name="Goen A.E."/>
            <person name="Kelley C."/>
            <person name="Underriner A."/>
            <person name="Silverwood T."/>
            <person name="Trachtenberg A.M."/>
        </authorList>
    </citation>
    <scope>NUCLEOTIDE SEQUENCE [LARGE SCALE GENOMIC DNA]</scope>
    <source>
        <strain evidence="1 2">ATCC BAA-2076</strain>
    </source>
</reference>
<keyword evidence="2" id="KW-1185">Reference proteome</keyword>
<dbReference type="EMBL" id="QICH01000002">
    <property type="protein sequence ID" value="PXF63405.1"/>
    <property type="molecule type" value="Genomic_DNA"/>
</dbReference>
<dbReference type="Proteomes" id="UP000247689">
    <property type="component" value="Unassembled WGS sequence"/>
</dbReference>
<dbReference type="CDD" id="cd10801">
    <property type="entry name" value="LamB_YcsF_like_1"/>
    <property type="match status" value="1"/>
</dbReference>
<accession>A0A318D6B2</accession>
<dbReference type="OrthoDB" id="9773478at2"/>
<dbReference type="InterPro" id="IPR011330">
    <property type="entry name" value="Glyco_hydro/deAcase_b/a-brl"/>
</dbReference>